<evidence type="ECO:0000313" key="2">
    <source>
        <dbReference type="EMBL" id="PKU81879.1"/>
    </source>
</evidence>
<accession>A0A2I0X1V1</accession>
<evidence type="ECO:0000256" key="1">
    <source>
        <dbReference type="SAM" id="MobiDB-lite"/>
    </source>
</evidence>
<dbReference type="AlphaFoldDB" id="A0A2I0X1V1"/>
<protein>
    <submittedName>
        <fullName evidence="2">Uncharacterized protein</fullName>
    </submittedName>
</protein>
<proteinExistence type="predicted"/>
<reference evidence="2 3" key="1">
    <citation type="journal article" date="2016" name="Sci. Rep.">
        <title>The Dendrobium catenatum Lindl. genome sequence provides insights into polysaccharide synthase, floral development and adaptive evolution.</title>
        <authorList>
            <person name="Zhang G.Q."/>
            <person name="Xu Q."/>
            <person name="Bian C."/>
            <person name="Tsai W.C."/>
            <person name="Yeh C.M."/>
            <person name="Liu K.W."/>
            <person name="Yoshida K."/>
            <person name="Zhang L.S."/>
            <person name="Chang S.B."/>
            <person name="Chen F."/>
            <person name="Shi Y."/>
            <person name="Su Y.Y."/>
            <person name="Zhang Y.Q."/>
            <person name="Chen L.J."/>
            <person name="Yin Y."/>
            <person name="Lin M."/>
            <person name="Huang H."/>
            <person name="Deng H."/>
            <person name="Wang Z.W."/>
            <person name="Zhu S.L."/>
            <person name="Zhao X."/>
            <person name="Deng C."/>
            <person name="Niu S.C."/>
            <person name="Huang J."/>
            <person name="Wang M."/>
            <person name="Liu G.H."/>
            <person name="Yang H.J."/>
            <person name="Xiao X.J."/>
            <person name="Hsiao Y.Y."/>
            <person name="Wu W.L."/>
            <person name="Chen Y.Y."/>
            <person name="Mitsuda N."/>
            <person name="Ohme-Takagi M."/>
            <person name="Luo Y.B."/>
            <person name="Van de Peer Y."/>
            <person name="Liu Z.J."/>
        </authorList>
    </citation>
    <scope>NUCLEOTIDE SEQUENCE [LARGE SCALE GENOMIC DNA]</scope>
    <source>
        <tissue evidence="2">The whole plant</tissue>
    </source>
</reference>
<reference evidence="2 3" key="2">
    <citation type="journal article" date="2017" name="Nature">
        <title>The Apostasia genome and the evolution of orchids.</title>
        <authorList>
            <person name="Zhang G.Q."/>
            <person name="Liu K.W."/>
            <person name="Li Z."/>
            <person name="Lohaus R."/>
            <person name="Hsiao Y.Y."/>
            <person name="Niu S.C."/>
            <person name="Wang J.Y."/>
            <person name="Lin Y.C."/>
            <person name="Xu Q."/>
            <person name="Chen L.J."/>
            <person name="Yoshida K."/>
            <person name="Fujiwara S."/>
            <person name="Wang Z.W."/>
            <person name="Zhang Y.Q."/>
            <person name="Mitsuda N."/>
            <person name="Wang M."/>
            <person name="Liu G.H."/>
            <person name="Pecoraro L."/>
            <person name="Huang H.X."/>
            <person name="Xiao X.J."/>
            <person name="Lin M."/>
            <person name="Wu X.Y."/>
            <person name="Wu W.L."/>
            <person name="Chen Y.Y."/>
            <person name="Chang S.B."/>
            <person name="Sakamoto S."/>
            <person name="Ohme-Takagi M."/>
            <person name="Yagi M."/>
            <person name="Zeng S.J."/>
            <person name="Shen C.Y."/>
            <person name="Yeh C.M."/>
            <person name="Luo Y.B."/>
            <person name="Tsai W.C."/>
            <person name="Van de Peer Y."/>
            <person name="Liu Z.J."/>
        </authorList>
    </citation>
    <scope>NUCLEOTIDE SEQUENCE [LARGE SCALE GENOMIC DNA]</scope>
    <source>
        <tissue evidence="2">The whole plant</tissue>
    </source>
</reference>
<keyword evidence="3" id="KW-1185">Reference proteome</keyword>
<dbReference type="Proteomes" id="UP000233837">
    <property type="component" value="Unassembled WGS sequence"/>
</dbReference>
<feature type="region of interest" description="Disordered" evidence="1">
    <location>
        <begin position="1"/>
        <end position="57"/>
    </location>
</feature>
<gene>
    <name evidence="2" type="ORF">MA16_Dca003896</name>
</gene>
<name>A0A2I0X1V1_9ASPA</name>
<evidence type="ECO:0000313" key="3">
    <source>
        <dbReference type="Proteomes" id="UP000233837"/>
    </source>
</evidence>
<sequence>MSTKEQCRTPSEESNRDEEAKASDRSERSRIASEQWPRGQSEVEHLPSSGTAAKGLERKHIMRNEKAALGIALYMIFTGV</sequence>
<feature type="compositionally biased region" description="Basic and acidic residues" evidence="1">
    <location>
        <begin position="1"/>
        <end position="31"/>
    </location>
</feature>
<dbReference type="EMBL" id="KZ502211">
    <property type="protein sequence ID" value="PKU81879.1"/>
    <property type="molecule type" value="Genomic_DNA"/>
</dbReference>
<organism evidence="2 3">
    <name type="scientific">Dendrobium catenatum</name>
    <dbReference type="NCBI Taxonomy" id="906689"/>
    <lineage>
        <taxon>Eukaryota</taxon>
        <taxon>Viridiplantae</taxon>
        <taxon>Streptophyta</taxon>
        <taxon>Embryophyta</taxon>
        <taxon>Tracheophyta</taxon>
        <taxon>Spermatophyta</taxon>
        <taxon>Magnoliopsida</taxon>
        <taxon>Liliopsida</taxon>
        <taxon>Asparagales</taxon>
        <taxon>Orchidaceae</taxon>
        <taxon>Epidendroideae</taxon>
        <taxon>Malaxideae</taxon>
        <taxon>Dendrobiinae</taxon>
        <taxon>Dendrobium</taxon>
    </lineage>
</organism>